<evidence type="ECO:0000313" key="3">
    <source>
        <dbReference type="EMBL" id="MBU9723134.1"/>
    </source>
</evidence>
<keyword evidence="1" id="KW-0175">Coiled coil</keyword>
<organism evidence="3 4">
    <name type="scientific">Evansella alkalicola</name>
    <dbReference type="NCBI Taxonomy" id="745819"/>
    <lineage>
        <taxon>Bacteria</taxon>
        <taxon>Bacillati</taxon>
        <taxon>Bacillota</taxon>
        <taxon>Bacilli</taxon>
        <taxon>Bacillales</taxon>
        <taxon>Bacillaceae</taxon>
        <taxon>Evansella</taxon>
    </lineage>
</organism>
<evidence type="ECO:0000313" key="4">
    <source>
        <dbReference type="Proteomes" id="UP000790580"/>
    </source>
</evidence>
<proteinExistence type="predicted"/>
<feature type="coiled-coil region" evidence="1">
    <location>
        <begin position="321"/>
        <end position="405"/>
    </location>
</feature>
<dbReference type="Pfam" id="PF10088">
    <property type="entry name" value="DUF2326"/>
    <property type="match status" value="1"/>
</dbReference>
<name>A0ABS6JZL4_9BACI</name>
<evidence type="ECO:0000256" key="1">
    <source>
        <dbReference type="SAM" id="Coils"/>
    </source>
</evidence>
<evidence type="ECO:0000259" key="2">
    <source>
        <dbReference type="Pfam" id="PF10088"/>
    </source>
</evidence>
<comment type="caution">
    <text evidence="3">The sequence shown here is derived from an EMBL/GenBank/DDBJ whole genome shotgun (WGS) entry which is preliminary data.</text>
</comment>
<gene>
    <name evidence="3" type="ORF">KS407_17075</name>
</gene>
<protein>
    <submittedName>
        <fullName evidence="3">DUF2326 domain-containing protein</fullName>
    </submittedName>
</protein>
<accession>A0ABS6JZL4</accession>
<keyword evidence="4" id="KW-1185">Reference proteome</keyword>
<sequence>MRLIKVSANQPTFKTVYFNKSGLNFIIARKKNESVTNIRKTYNGVGKSLLISIIHFCLGADKDRYKSFCNELTDWSFTLEFEIKGKNHTATRSTANPGRILLNNEELPVKRFNSKVEEVCFNIPEKIPFLSFRSLFKYFIRPGKESYLNFDEASANRNPYQKMLYNSFLLGLDINLANKKYELRKEKQRIEKLESNFRNDDLLKDFFTGQKDVSLTISDLDEKIKRLETNLKNFKVAEDYHAVQLKADRVEERLFKLNNNIILLGNNVKSIERSLSVEPNKDNTNDIQRVYEEANIHFNESVSKTLTDLESFYEKLVTNRKRRLLEQKTRFESEVEEKSKEVKKMQVELDRLMKYLGDHQALDVFVSLSEEVSNLKAKRENLQKYQELQSEYKEKIREIKKDQLDQSQQTDDYLERMHAEIAEQRNFFRTLAKRFYPDSTSGLTIDNNDGDNLQRFDIDAKIESDNSDGINNVKIFCYDLTLLFKGRNHNINSLFHDSRLFDGIDERQKTEMIKVLNDTFNDSDKQYIASVNQNQLNEIKQILDEEQYKDIIEKHVVLELTDNDASEKLLGIQVNIED</sequence>
<feature type="domain" description="DUF2326" evidence="2">
    <location>
        <begin position="432"/>
        <end position="573"/>
    </location>
</feature>
<dbReference type="InterPro" id="IPR018760">
    <property type="entry name" value="DUF2326"/>
</dbReference>
<dbReference type="EMBL" id="JAHQCR010000070">
    <property type="protein sequence ID" value="MBU9723134.1"/>
    <property type="molecule type" value="Genomic_DNA"/>
</dbReference>
<dbReference type="Gene3D" id="3.40.50.300">
    <property type="entry name" value="P-loop containing nucleotide triphosphate hydrolases"/>
    <property type="match status" value="1"/>
</dbReference>
<feature type="coiled-coil region" evidence="1">
    <location>
        <begin position="176"/>
        <end position="260"/>
    </location>
</feature>
<dbReference type="InterPro" id="IPR027417">
    <property type="entry name" value="P-loop_NTPase"/>
</dbReference>
<reference evidence="3 4" key="1">
    <citation type="submission" date="2021-06" db="EMBL/GenBank/DDBJ databases">
        <title>Bacillus sp. RD4P76, an endophyte from a halophyte.</title>
        <authorList>
            <person name="Sun J.-Q."/>
        </authorList>
    </citation>
    <scope>NUCLEOTIDE SEQUENCE [LARGE SCALE GENOMIC DNA]</scope>
    <source>
        <strain evidence="3 4">JCM 17098</strain>
    </source>
</reference>
<dbReference type="Proteomes" id="UP000790580">
    <property type="component" value="Unassembled WGS sequence"/>
</dbReference>
<dbReference type="RefSeq" id="WP_088076852.1">
    <property type="nucleotide sequence ID" value="NZ_JAHQCR010000070.1"/>
</dbReference>